<dbReference type="OrthoDB" id="1932566at2"/>
<name>A0A1M6P525_9CLOT</name>
<accession>A0A1M6P525</accession>
<keyword evidence="3" id="KW-1185">Reference proteome</keyword>
<proteinExistence type="predicted"/>
<dbReference type="InterPro" id="IPR046208">
    <property type="entry name" value="DUF6241"/>
</dbReference>
<dbReference type="Pfam" id="PF19754">
    <property type="entry name" value="DUF6241"/>
    <property type="match status" value="1"/>
</dbReference>
<keyword evidence="1" id="KW-1133">Transmembrane helix</keyword>
<evidence type="ECO:0000313" key="2">
    <source>
        <dbReference type="EMBL" id="SHK03065.1"/>
    </source>
</evidence>
<gene>
    <name evidence="2" type="ORF">SAMN05444401_0419</name>
</gene>
<dbReference type="AlphaFoldDB" id="A0A1M6P525"/>
<evidence type="ECO:0000256" key="1">
    <source>
        <dbReference type="SAM" id="Phobius"/>
    </source>
</evidence>
<evidence type="ECO:0000313" key="3">
    <source>
        <dbReference type="Proteomes" id="UP000184080"/>
    </source>
</evidence>
<dbReference type="Proteomes" id="UP000184080">
    <property type="component" value="Unassembled WGS sequence"/>
</dbReference>
<dbReference type="EMBL" id="FQZO01000014">
    <property type="protein sequence ID" value="SHK03065.1"/>
    <property type="molecule type" value="Genomic_DNA"/>
</dbReference>
<sequence length="155" mass="18271">MKEYIKWGVISLIIITFVGGITFFTWRLFFYKNNVEKIEDNPTTEQKVIIDQEFETKETIAVEELVDKVSIYTMMHEMANTKIVAEDGMIWGLQPMTKDRIIAVRTALKKNDPSHKRLFEILDRWENKDFTQGVEDHNYLWKLLDGNVGKAVRLR</sequence>
<feature type="transmembrane region" description="Helical" evidence="1">
    <location>
        <begin position="7"/>
        <end position="29"/>
    </location>
</feature>
<keyword evidence="1" id="KW-0812">Transmembrane</keyword>
<keyword evidence="1" id="KW-0472">Membrane</keyword>
<protein>
    <submittedName>
        <fullName evidence="2">Uncharacterized protein</fullName>
    </submittedName>
</protein>
<organism evidence="2 3">
    <name type="scientific">Clostridium amylolyticum</name>
    <dbReference type="NCBI Taxonomy" id="1121298"/>
    <lineage>
        <taxon>Bacteria</taxon>
        <taxon>Bacillati</taxon>
        <taxon>Bacillota</taxon>
        <taxon>Clostridia</taxon>
        <taxon>Eubacteriales</taxon>
        <taxon>Clostridiaceae</taxon>
        <taxon>Clostridium</taxon>
    </lineage>
</organism>
<reference evidence="2 3" key="1">
    <citation type="submission" date="2016-11" db="EMBL/GenBank/DDBJ databases">
        <authorList>
            <person name="Jaros S."/>
            <person name="Januszkiewicz K."/>
            <person name="Wedrychowicz H."/>
        </authorList>
    </citation>
    <scope>NUCLEOTIDE SEQUENCE [LARGE SCALE GENOMIC DNA]</scope>
    <source>
        <strain evidence="2 3">DSM 21864</strain>
    </source>
</reference>
<dbReference type="RefSeq" id="WP_073012610.1">
    <property type="nucleotide sequence ID" value="NZ_FQZO01000014.1"/>
</dbReference>
<dbReference type="STRING" id="1121298.SAMN05444401_0419"/>